<dbReference type="AlphaFoldDB" id="A0A0C4DZL6"/>
<protein>
    <submittedName>
        <fullName evidence="2 3">Uncharacterized protein</fullName>
    </submittedName>
</protein>
<dbReference type="EMBL" id="ADBL01001316">
    <property type="status" value="NOT_ANNOTATED_CDS"/>
    <property type="molecule type" value="Genomic_DNA"/>
</dbReference>
<feature type="compositionally biased region" description="Basic and acidic residues" evidence="1">
    <location>
        <begin position="77"/>
        <end position="101"/>
    </location>
</feature>
<reference evidence="2" key="3">
    <citation type="submission" date="2011-03" db="EMBL/GenBank/DDBJ databases">
        <title>Annotation of Magnaporthe poae ATCC 64411.</title>
        <authorList>
            <person name="Ma L.-J."/>
            <person name="Dead R."/>
            <person name="Young S.K."/>
            <person name="Zeng Q."/>
            <person name="Gargeya S."/>
            <person name="Fitzgerald M."/>
            <person name="Haas B."/>
            <person name="Abouelleil A."/>
            <person name="Alvarado L."/>
            <person name="Arachchi H.M."/>
            <person name="Berlin A."/>
            <person name="Brown A."/>
            <person name="Chapman S.B."/>
            <person name="Chen Z."/>
            <person name="Dunbar C."/>
            <person name="Freedman E."/>
            <person name="Gearin G."/>
            <person name="Gellesch M."/>
            <person name="Goldberg J."/>
            <person name="Griggs A."/>
            <person name="Gujja S."/>
            <person name="Heiman D."/>
            <person name="Howarth C."/>
            <person name="Larson L."/>
            <person name="Lui A."/>
            <person name="MacDonald P.J.P."/>
            <person name="Mehta T."/>
            <person name="Montmayeur A."/>
            <person name="Murphy C."/>
            <person name="Neiman D."/>
            <person name="Pearson M."/>
            <person name="Priest M."/>
            <person name="Roberts A."/>
            <person name="Saif S."/>
            <person name="Shea T."/>
            <person name="Shenoy N."/>
            <person name="Sisk P."/>
            <person name="Stolte C."/>
            <person name="Sykes S."/>
            <person name="Yandava C."/>
            <person name="Wortman J."/>
            <person name="Nusbaum C."/>
            <person name="Birren B."/>
        </authorList>
    </citation>
    <scope>NUCLEOTIDE SEQUENCE</scope>
    <source>
        <strain evidence="2">ATCC 64411</strain>
    </source>
</reference>
<evidence type="ECO:0000313" key="2">
    <source>
        <dbReference type="EMBL" id="KLU86509.1"/>
    </source>
</evidence>
<dbReference type="EnsemblFungi" id="MAPG_05521T0">
    <property type="protein sequence ID" value="MAPG_05521T0"/>
    <property type="gene ID" value="MAPG_05521"/>
</dbReference>
<proteinExistence type="predicted"/>
<accession>A0A0C4DZL6</accession>
<sequence>MHDTKVNRETLIGNQAWLPSFVLRAVRQPGGTEQVYAHNRPCVRKLPMLRTVTRISNTGPGVDQDRPPWVPSRGQHRVCDPDANRASDWAARQRDKQQGSS</sequence>
<keyword evidence="4" id="KW-1185">Reference proteome</keyword>
<name>A0A0C4DZL6_MAGP6</name>
<dbReference type="Proteomes" id="UP000011715">
    <property type="component" value="Unassembled WGS sequence"/>
</dbReference>
<gene>
    <name evidence="2" type="ORF">MAPG_05521</name>
</gene>
<evidence type="ECO:0000313" key="4">
    <source>
        <dbReference type="Proteomes" id="UP000011715"/>
    </source>
</evidence>
<dbReference type="VEuPathDB" id="FungiDB:MAPG_05521"/>
<reference evidence="3" key="4">
    <citation type="journal article" date="2015" name="G3 (Bethesda)">
        <title>Genome sequences of three phytopathogenic species of the Magnaporthaceae family of fungi.</title>
        <authorList>
            <person name="Okagaki L.H."/>
            <person name="Nunes C.C."/>
            <person name="Sailsbery J."/>
            <person name="Clay B."/>
            <person name="Brown D."/>
            <person name="John T."/>
            <person name="Oh Y."/>
            <person name="Young N."/>
            <person name="Fitzgerald M."/>
            <person name="Haas B.J."/>
            <person name="Zeng Q."/>
            <person name="Young S."/>
            <person name="Adiconis X."/>
            <person name="Fan L."/>
            <person name="Levin J.Z."/>
            <person name="Mitchell T.K."/>
            <person name="Okubara P.A."/>
            <person name="Farman M.L."/>
            <person name="Kohn L.M."/>
            <person name="Birren B."/>
            <person name="Ma L.-J."/>
            <person name="Dean R.A."/>
        </authorList>
    </citation>
    <scope>NUCLEOTIDE SEQUENCE</scope>
    <source>
        <strain evidence="3">ATCC 64411 / 73-15</strain>
    </source>
</reference>
<feature type="region of interest" description="Disordered" evidence="1">
    <location>
        <begin position="55"/>
        <end position="101"/>
    </location>
</feature>
<evidence type="ECO:0000313" key="3">
    <source>
        <dbReference type="EnsemblFungi" id="MAPG_05521T0"/>
    </source>
</evidence>
<reference evidence="4" key="2">
    <citation type="submission" date="2010-05" db="EMBL/GenBank/DDBJ databases">
        <title>The genome sequence of Magnaporthe poae strain ATCC 64411.</title>
        <authorList>
            <person name="Ma L.-J."/>
            <person name="Dead R."/>
            <person name="Young S."/>
            <person name="Zeng Q."/>
            <person name="Koehrsen M."/>
            <person name="Alvarado L."/>
            <person name="Berlin A."/>
            <person name="Chapman S.B."/>
            <person name="Chen Z."/>
            <person name="Freedman E."/>
            <person name="Gellesch M."/>
            <person name="Goldberg J."/>
            <person name="Griggs A."/>
            <person name="Gujja S."/>
            <person name="Heilman E.R."/>
            <person name="Heiman D."/>
            <person name="Hepburn T."/>
            <person name="Howarth C."/>
            <person name="Jen D."/>
            <person name="Larson L."/>
            <person name="Mehta T."/>
            <person name="Neiman D."/>
            <person name="Pearson M."/>
            <person name="Roberts A."/>
            <person name="Saif S."/>
            <person name="Shea T."/>
            <person name="Shenoy N."/>
            <person name="Sisk P."/>
            <person name="Stolte C."/>
            <person name="Sykes S."/>
            <person name="Walk T."/>
            <person name="White J."/>
            <person name="Yandava C."/>
            <person name="Haas B."/>
            <person name="Nusbaum C."/>
            <person name="Birren B."/>
        </authorList>
    </citation>
    <scope>NUCLEOTIDE SEQUENCE [LARGE SCALE GENOMIC DNA]</scope>
    <source>
        <strain evidence="4">ATCC 64411 / 73-15</strain>
    </source>
</reference>
<reference evidence="3" key="5">
    <citation type="submission" date="2015-06" db="UniProtKB">
        <authorList>
            <consortium name="EnsemblFungi"/>
        </authorList>
    </citation>
    <scope>IDENTIFICATION</scope>
    <source>
        <strain evidence="3">ATCC 64411</strain>
    </source>
</reference>
<reference evidence="2" key="1">
    <citation type="submission" date="2010-05" db="EMBL/GenBank/DDBJ databases">
        <title>The Genome Sequence of Magnaporthe poae strain ATCC 64411.</title>
        <authorList>
            <consortium name="The Broad Institute Genome Sequencing Platform"/>
            <consortium name="Broad Institute Genome Sequencing Center for Infectious Disease"/>
            <person name="Ma L.-J."/>
            <person name="Dead R."/>
            <person name="Young S."/>
            <person name="Zeng Q."/>
            <person name="Koehrsen M."/>
            <person name="Alvarado L."/>
            <person name="Berlin A."/>
            <person name="Chapman S.B."/>
            <person name="Chen Z."/>
            <person name="Freedman E."/>
            <person name="Gellesch M."/>
            <person name="Goldberg J."/>
            <person name="Griggs A."/>
            <person name="Gujja S."/>
            <person name="Heilman E.R."/>
            <person name="Heiman D."/>
            <person name="Hepburn T."/>
            <person name="Howarth C."/>
            <person name="Jen D."/>
            <person name="Larson L."/>
            <person name="Mehta T."/>
            <person name="Neiman D."/>
            <person name="Pearson M."/>
            <person name="Roberts A."/>
            <person name="Saif S."/>
            <person name="Shea T."/>
            <person name="Shenoy N."/>
            <person name="Sisk P."/>
            <person name="Stolte C."/>
            <person name="Sykes S."/>
            <person name="Walk T."/>
            <person name="White J."/>
            <person name="Yandava C."/>
            <person name="Haas B."/>
            <person name="Nusbaum C."/>
            <person name="Birren B."/>
        </authorList>
    </citation>
    <scope>NUCLEOTIDE SEQUENCE</scope>
    <source>
        <strain evidence="2">ATCC 64411</strain>
    </source>
</reference>
<evidence type="ECO:0000256" key="1">
    <source>
        <dbReference type="SAM" id="MobiDB-lite"/>
    </source>
</evidence>
<organism evidence="3 4">
    <name type="scientific">Magnaporthiopsis poae (strain ATCC 64411 / 73-15)</name>
    <name type="common">Kentucky bluegrass fungus</name>
    <name type="synonym">Magnaporthe poae</name>
    <dbReference type="NCBI Taxonomy" id="644358"/>
    <lineage>
        <taxon>Eukaryota</taxon>
        <taxon>Fungi</taxon>
        <taxon>Dikarya</taxon>
        <taxon>Ascomycota</taxon>
        <taxon>Pezizomycotina</taxon>
        <taxon>Sordariomycetes</taxon>
        <taxon>Sordariomycetidae</taxon>
        <taxon>Magnaporthales</taxon>
        <taxon>Magnaporthaceae</taxon>
        <taxon>Magnaporthiopsis</taxon>
    </lineage>
</organism>
<dbReference type="EMBL" id="GL876969">
    <property type="protein sequence ID" value="KLU86509.1"/>
    <property type="molecule type" value="Genomic_DNA"/>
</dbReference>